<dbReference type="EMBL" id="PJQM01000553">
    <property type="protein sequence ID" value="RCI04869.1"/>
    <property type="molecule type" value="Genomic_DNA"/>
</dbReference>
<evidence type="ECO:0000313" key="9">
    <source>
        <dbReference type="Proteomes" id="UP000253551"/>
    </source>
</evidence>
<dbReference type="GO" id="GO:0006672">
    <property type="term" value="P:ceramide metabolic process"/>
    <property type="evidence" value="ECO:0007669"/>
    <property type="project" value="InterPro"/>
</dbReference>
<dbReference type="PANTHER" id="PTHR46187:SF3">
    <property type="entry name" value="ALKALINE CERAMIDASE 3"/>
    <property type="match status" value="1"/>
</dbReference>
<sequence length="120" mass="13871">MLSSLADPNSQNDYKIPTALTLYSAIVTWSYLIINNPVFHQLCYAILILGIVYRSTLLYYKIPETITYERPRMQSLLWLSASGFIIAFILWNIDNEFCGQLRSCFTDGSTLVQLLFYRVL</sequence>
<dbReference type="PANTHER" id="PTHR46187">
    <property type="entry name" value="ALKALINE CERAMIDASE 3"/>
    <property type="match status" value="1"/>
</dbReference>
<dbReference type="GO" id="GO:0005789">
    <property type="term" value="C:endoplasmic reticulum membrane"/>
    <property type="evidence" value="ECO:0007669"/>
    <property type="project" value="TreeGrafter"/>
</dbReference>
<dbReference type="Pfam" id="PF05875">
    <property type="entry name" value="Ceramidase"/>
    <property type="match status" value="1"/>
</dbReference>
<name>A0A367KRP5_RHIST</name>
<evidence type="ECO:0000256" key="7">
    <source>
        <dbReference type="SAM" id="Phobius"/>
    </source>
</evidence>
<accession>A0A367KRP5</accession>
<feature type="transmembrane region" description="Helical" evidence="7">
    <location>
        <begin position="75"/>
        <end position="93"/>
    </location>
</feature>
<evidence type="ECO:0000256" key="2">
    <source>
        <dbReference type="ARBA" id="ARBA00009780"/>
    </source>
</evidence>
<dbReference type="OrthoDB" id="187171at2759"/>
<dbReference type="GO" id="GO:0016811">
    <property type="term" value="F:hydrolase activity, acting on carbon-nitrogen (but not peptide) bonds, in linear amides"/>
    <property type="evidence" value="ECO:0007669"/>
    <property type="project" value="InterPro"/>
</dbReference>
<protein>
    <submittedName>
        <fullName evidence="8">Alkaline ceramidase 3</fullName>
    </submittedName>
</protein>
<evidence type="ECO:0000313" key="8">
    <source>
        <dbReference type="EMBL" id="RCI04869.1"/>
    </source>
</evidence>
<keyword evidence="9" id="KW-1185">Reference proteome</keyword>
<comment type="caution">
    <text evidence="8">The sequence shown here is derived from an EMBL/GenBank/DDBJ whole genome shotgun (WGS) entry which is preliminary data.</text>
</comment>
<comment type="similarity">
    <text evidence="2">Belongs to the alkaline ceramidase family.</text>
</comment>
<keyword evidence="6 7" id="KW-0472">Membrane</keyword>
<evidence type="ECO:0000256" key="1">
    <source>
        <dbReference type="ARBA" id="ARBA00004141"/>
    </source>
</evidence>
<gene>
    <name evidence="8" type="primary">ACER3</name>
    <name evidence="8" type="ORF">CU098_011933</name>
</gene>
<dbReference type="InterPro" id="IPR008901">
    <property type="entry name" value="ACER"/>
</dbReference>
<feature type="transmembrane region" description="Helical" evidence="7">
    <location>
        <begin position="41"/>
        <end position="60"/>
    </location>
</feature>
<dbReference type="Proteomes" id="UP000253551">
    <property type="component" value="Unassembled WGS sequence"/>
</dbReference>
<comment type="subcellular location">
    <subcellularLocation>
        <location evidence="1">Membrane</location>
        <topology evidence="1">Multi-pass membrane protein</topology>
    </subcellularLocation>
</comment>
<keyword evidence="5 7" id="KW-1133">Transmembrane helix</keyword>
<reference evidence="8 9" key="1">
    <citation type="journal article" date="2018" name="G3 (Bethesda)">
        <title>Phylogenetic and Phylogenomic Definition of Rhizopus Species.</title>
        <authorList>
            <person name="Gryganskyi A.P."/>
            <person name="Golan J."/>
            <person name="Dolatabadi S."/>
            <person name="Mondo S."/>
            <person name="Robb S."/>
            <person name="Idnurm A."/>
            <person name="Muszewska A."/>
            <person name="Steczkiewicz K."/>
            <person name="Masonjones S."/>
            <person name="Liao H.L."/>
            <person name="Gajdeczka M.T."/>
            <person name="Anike F."/>
            <person name="Vuek A."/>
            <person name="Anishchenko I.M."/>
            <person name="Voigt K."/>
            <person name="de Hoog G.S."/>
            <person name="Smith M.E."/>
            <person name="Heitman J."/>
            <person name="Vilgalys R."/>
            <person name="Stajich J.E."/>
        </authorList>
    </citation>
    <scope>NUCLEOTIDE SEQUENCE [LARGE SCALE GENOMIC DNA]</scope>
    <source>
        <strain evidence="8 9">LSU 92-RS-03</strain>
    </source>
</reference>
<evidence type="ECO:0000256" key="4">
    <source>
        <dbReference type="ARBA" id="ARBA00022801"/>
    </source>
</evidence>
<dbReference type="AlphaFoldDB" id="A0A367KRP5"/>
<evidence type="ECO:0000256" key="3">
    <source>
        <dbReference type="ARBA" id="ARBA00022692"/>
    </source>
</evidence>
<keyword evidence="4" id="KW-0378">Hydrolase</keyword>
<keyword evidence="3 7" id="KW-0812">Transmembrane</keyword>
<evidence type="ECO:0000256" key="5">
    <source>
        <dbReference type="ARBA" id="ARBA00022989"/>
    </source>
</evidence>
<evidence type="ECO:0000256" key="6">
    <source>
        <dbReference type="ARBA" id="ARBA00023136"/>
    </source>
</evidence>
<organism evidence="8 9">
    <name type="scientific">Rhizopus stolonifer</name>
    <name type="common">Rhizopus nigricans</name>
    <dbReference type="NCBI Taxonomy" id="4846"/>
    <lineage>
        <taxon>Eukaryota</taxon>
        <taxon>Fungi</taxon>
        <taxon>Fungi incertae sedis</taxon>
        <taxon>Mucoromycota</taxon>
        <taxon>Mucoromycotina</taxon>
        <taxon>Mucoromycetes</taxon>
        <taxon>Mucorales</taxon>
        <taxon>Mucorineae</taxon>
        <taxon>Rhizopodaceae</taxon>
        <taxon>Rhizopus</taxon>
    </lineage>
</organism>
<dbReference type="STRING" id="4846.A0A367KRP5"/>
<proteinExistence type="inferred from homology"/>
<dbReference type="GO" id="GO:0071602">
    <property type="term" value="P:phytosphingosine biosynthetic process"/>
    <property type="evidence" value="ECO:0007669"/>
    <property type="project" value="TreeGrafter"/>
</dbReference>